<sequence>MLAHWDLLHFTSFLSCGRLKSIRHCILWSATSFNGMSKKNGYIKHPLKSVWLYISSLWFGSISMMMAGREQKLESLAHLMKVISHGLIIYRASKGYHIHLT</sequence>
<reference evidence="1" key="1">
    <citation type="submission" date="2014-02" db="EMBL/GenBank/DDBJ databases">
        <title>The Genome Sequence of Trichophyton rubrum (morphotype fischeri) CBS 288.86.</title>
        <authorList>
            <consortium name="The Broad Institute Genomics Platform"/>
            <person name="Cuomo C.A."/>
            <person name="White T.C."/>
            <person name="Graser Y."/>
            <person name="Martinez-Rossi N."/>
            <person name="Heitman J."/>
            <person name="Young S.K."/>
            <person name="Zeng Q."/>
            <person name="Gargeya S."/>
            <person name="Abouelleil A."/>
            <person name="Alvarado L."/>
            <person name="Chapman S.B."/>
            <person name="Gainer-Dewar J."/>
            <person name="Goldberg J."/>
            <person name="Griggs A."/>
            <person name="Gujja S."/>
            <person name="Hansen M."/>
            <person name="Howarth C."/>
            <person name="Imamovic A."/>
            <person name="Larimer J."/>
            <person name="Martinez D."/>
            <person name="Murphy C."/>
            <person name="Pearson M.D."/>
            <person name="Persinoti G."/>
            <person name="Poon T."/>
            <person name="Priest M."/>
            <person name="Roberts A.D."/>
            <person name="Saif S."/>
            <person name="Shea T.D."/>
            <person name="Sykes S.N."/>
            <person name="Wortman J."/>
            <person name="Nusbaum C."/>
            <person name="Birren B."/>
        </authorList>
    </citation>
    <scope>NUCLEOTIDE SEQUENCE [LARGE SCALE GENOMIC DNA]</scope>
    <source>
        <strain evidence="1">CBS 288.86</strain>
    </source>
</reference>
<gene>
    <name evidence="1" type="ORF">H103_00349</name>
</gene>
<dbReference type="EMBL" id="KK207690">
    <property type="protein sequence ID" value="EZF57316.1"/>
    <property type="molecule type" value="Genomic_DNA"/>
</dbReference>
<evidence type="ECO:0000313" key="1">
    <source>
        <dbReference type="EMBL" id="EZF57316.1"/>
    </source>
</evidence>
<organism evidence="1">
    <name type="scientific">Trichophyton rubrum CBS 288.86</name>
    <dbReference type="NCBI Taxonomy" id="1215330"/>
    <lineage>
        <taxon>Eukaryota</taxon>
        <taxon>Fungi</taxon>
        <taxon>Dikarya</taxon>
        <taxon>Ascomycota</taxon>
        <taxon>Pezizomycotina</taxon>
        <taxon>Eurotiomycetes</taxon>
        <taxon>Eurotiomycetidae</taxon>
        <taxon>Onygenales</taxon>
        <taxon>Arthrodermataceae</taxon>
        <taxon>Trichophyton</taxon>
    </lineage>
</organism>
<protein>
    <submittedName>
        <fullName evidence="1">Uncharacterized protein</fullName>
    </submittedName>
</protein>
<dbReference type="AlphaFoldDB" id="A0A022WGS1"/>
<dbReference type="Proteomes" id="UP000023758">
    <property type="component" value="Unassembled WGS sequence"/>
</dbReference>
<name>A0A022WGS1_TRIRU</name>
<proteinExistence type="predicted"/>
<accession>A0A022WGS1</accession>
<dbReference type="HOGENOM" id="CLU_2293708_0_0_1"/>